<dbReference type="AlphaFoldDB" id="A0AA38XPL9"/>
<feature type="coiled-coil region" evidence="1">
    <location>
        <begin position="47"/>
        <end position="106"/>
    </location>
</feature>
<keyword evidence="4" id="KW-1185">Reference proteome</keyword>
<accession>A0AA38XPL9</accession>
<dbReference type="CDD" id="cd14688">
    <property type="entry name" value="bZIP_YAP"/>
    <property type="match status" value="1"/>
</dbReference>
<dbReference type="GO" id="GO:0003700">
    <property type="term" value="F:DNA-binding transcription factor activity"/>
    <property type="evidence" value="ECO:0007669"/>
    <property type="project" value="InterPro"/>
</dbReference>
<dbReference type="Gene3D" id="1.20.5.170">
    <property type="match status" value="1"/>
</dbReference>
<gene>
    <name evidence="3" type="ORF">H2200_000988</name>
</gene>
<protein>
    <recommendedName>
        <fullName evidence="2">BZIP domain-containing protein</fullName>
    </recommendedName>
</protein>
<dbReference type="PROSITE" id="PS00036">
    <property type="entry name" value="BZIP_BASIC"/>
    <property type="match status" value="1"/>
</dbReference>
<keyword evidence="1" id="KW-0175">Coiled coil</keyword>
<dbReference type="Proteomes" id="UP001172673">
    <property type="component" value="Unassembled WGS sequence"/>
</dbReference>
<comment type="caution">
    <text evidence="3">The sequence shown here is derived from an EMBL/GenBank/DDBJ whole genome shotgun (WGS) entry which is preliminary data.</text>
</comment>
<evidence type="ECO:0000313" key="4">
    <source>
        <dbReference type="Proteomes" id="UP001172673"/>
    </source>
</evidence>
<evidence type="ECO:0000256" key="1">
    <source>
        <dbReference type="SAM" id="Coils"/>
    </source>
</evidence>
<dbReference type="EMBL" id="JAPDRK010000001">
    <property type="protein sequence ID" value="KAJ9617267.1"/>
    <property type="molecule type" value="Genomic_DNA"/>
</dbReference>
<name>A0AA38XPL9_9EURO</name>
<evidence type="ECO:0000259" key="2">
    <source>
        <dbReference type="PROSITE" id="PS00036"/>
    </source>
</evidence>
<reference evidence="3" key="1">
    <citation type="submission" date="2022-10" db="EMBL/GenBank/DDBJ databases">
        <title>Culturing micro-colonial fungi from biological soil crusts in the Mojave desert and describing Neophaeococcomyces mojavensis, and introducing the new genera and species Taxawa tesnikishii.</title>
        <authorList>
            <person name="Kurbessoian T."/>
            <person name="Stajich J.E."/>
        </authorList>
    </citation>
    <scope>NUCLEOTIDE SEQUENCE</scope>
    <source>
        <strain evidence="3">TK_41</strain>
    </source>
</reference>
<proteinExistence type="predicted"/>
<organism evidence="3 4">
    <name type="scientific">Cladophialophora chaetospira</name>
    <dbReference type="NCBI Taxonomy" id="386627"/>
    <lineage>
        <taxon>Eukaryota</taxon>
        <taxon>Fungi</taxon>
        <taxon>Dikarya</taxon>
        <taxon>Ascomycota</taxon>
        <taxon>Pezizomycotina</taxon>
        <taxon>Eurotiomycetes</taxon>
        <taxon>Chaetothyriomycetidae</taxon>
        <taxon>Chaetothyriales</taxon>
        <taxon>Herpotrichiellaceae</taxon>
        <taxon>Cladophialophora</taxon>
    </lineage>
</organism>
<evidence type="ECO:0000313" key="3">
    <source>
        <dbReference type="EMBL" id="KAJ9617267.1"/>
    </source>
</evidence>
<sequence>MDVKFNSKSSSELISEGPFAAFEPISTIASRNERRKAQNRAAQRAFRVRQQQALAEANLKMRSLQEELGDAVCKRDQFERLFKSLSKEHERLLEKFQELLSSVQSRSPET</sequence>
<dbReference type="InterPro" id="IPR004827">
    <property type="entry name" value="bZIP"/>
</dbReference>
<feature type="domain" description="BZIP" evidence="2">
    <location>
        <begin position="34"/>
        <end position="49"/>
    </location>
</feature>